<gene>
    <name evidence="2" type="ORF">Z518_10972</name>
</gene>
<organism evidence="2 3">
    <name type="scientific">Rhinocladiella mackenziei CBS 650.93</name>
    <dbReference type="NCBI Taxonomy" id="1442369"/>
    <lineage>
        <taxon>Eukaryota</taxon>
        <taxon>Fungi</taxon>
        <taxon>Dikarya</taxon>
        <taxon>Ascomycota</taxon>
        <taxon>Pezizomycotina</taxon>
        <taxon>Eurotiomycetes</taxon>
        <taxon>Chaetothyriomycetidae</taxon>
        <taxon>Chaetothyriales</taxon>
        <taxon>Herpotrichiellaceae</taxon>
        <taxon>Rhinocladiella</taxon>
    </lineage>
</organism>
<protein>
    <submittedName>
        <fullName evidence="2">Uncharacterized protein</fullName>
    </submittedName>
</protein>
<dbReference type="GeneID" id="25299043"/>
<reference evidence="2 3" key="1">
    <citation type="submission" date="2015-01" db="EMBL/GenBank/DDBJ databases">
        <title>The Genome Sequence of Rhinocladiella mackenzie CBS 650.93.</title>
        <authorList>
            <consortium name="The Broad Institute Genomics Platform"/>
            <person name="Cuomo C."/>
            <person name="de Hoog S."/>
            <person name="Gorbushina A."/>
            <person name="Stielow B."/>
            <person name="Teixiera M."/>
            <person name="Abouelleil A."/>
            <person name="Chapman S.B."/>
            <person name="Priest M."/>
            <person name="Young S.K."/>
            <person name="Wortman J."/>
            <person name="Nusbaum C."/>
            <person name="Birren B."/>
        </authorList>
    </citation>
    <scope>NUCLEOTIDE SEQUENCE [LARGE SCALE GENOMIC DNA]</scope>
    <source>
        <strain evidence="2 3">CBS 650.93</strain>
    </source>
</reference>
<sequence>MSSFQDAPFSTTIPALCTAQYSELQQERLYLHQALVGEERRRERQTRLLKKAEIKLKAIDPNTTSSVSIKSLKKSIRSMRSKLNRCVQTEQVLIESLTNVVLQMQRLKQHQLRRAHQEYPQQTQYEQITNLWPIYPSWPMMPYVSPSLRSNIQYYTLPEMTNSHSQPQGLYGPNDHAMVYQVPQTPMLRPVQYSSNQPAYAYPVPLVTNNNISRSRDPDSISPADTISPYMLSPLPTTPTSNFPPTSIPSIQHTDIVEGVNISTQPTHQQNQRLSATYTKTNQLKQEKQNLDTRTQST</sequence>
<keyword evidence="3" id="KW-1185">Reference proteome</keyword>
<dbReference type="Proteomes" id="UP000053617">
    <property type="component" value="Unassembled WGS sequence"/>
</dbReference>
<feature type="region of interest" description="Disordered" evidence="1">
    <location>
        <begin position="260"/>
        <end position="298"/>
    </location>
</feature>
<proteinExistence type="predicted"/>
<name>A0A0D2ITK8_9EURO</name>
<feature type="compositionally biased region" description="Low complexity" evidence="1">
    <location>
        <begin position="233"/>
        <end position="245"/>
    </location>
</feature>
<evidence type="ECO:0000313" key="3">
    <source>
        <dbReference type="Proteomes" id="UP000053617"/>
    </source>
</evidence>
<dbReference type="HOGENOM" id="CLU_943349_0_0_1"/>
<dbReference type="OrthoDB" id="4157359at2759"/>
<evidence type="ECO:0000256" key="1">
    <source>
        <dbReference type="SAM" id="MobiDB-lite"/>
    </source>
</evidence>
<dbReference type="AlphaFoldDB" id="A0A0D2ITK8"/>
<evidence type="ECO:0000313" key="2">
    <source>
        <dbReference type="EMBL" id="KIX00045.1"/>
    </source>
</evidence>
<dbReference type="VEuPathDB" id="FungiDB:Z518_10972"/>
<accession>A0A0D2ITK8</accession>
<dbReference type="RefSeq" id="XP_013266935.1">
    <property type="nucleotide sequence ID" value="XM_013411481.1"/>
</dbReference>
<dbReference type="EMBL" id="KN847484">
    <property type="protein sequence ID" value="KIX00045.1"/>
    <property type="molecule type" value="Genomic_DNA"/>
</dbReference>
<feature type="compositionally biased region" description="Polar residues" evidence="1">
    <location>
        <begin position="261"/>
        <end position="284"/>
    </location>
</feature>
<feature type="region of interest" description="Disordered" evidence="1">
    <location>
        <begin position="211"/>
        <end position="245"/>
    </location>
</feature>